<evidence type="ECO:0000313" key="3">
    <source>
        <dbReference type="Proteomes" id="UP000614601"/>
    </source>
</evidence>
<name>A0A811KHB3_9BILA</name>
<sequence length="273" mass="31510">MIIKEYRVVLPMSVEEYQVGQLFSVAEASRNETGGGEGVEILKNEPFANFPLFDGKYDNGQYTHKIYHLQSKVPSFLRKIAPKGSLAIHEKAWNAYPYCRTELSNPDYMGDNFFVRIETIHLNDRGQNANAHQLKPEVLAKRDLVDINIANDHEFLATADVKPETSPSKFLSEKTGRGKLDVNSWRQTVQPVMCAYKLVTVHFKWFGLQNIVENFAHKQYPRLFSKFHREVFCWIDRWYGLTMADIRELEMLAQKELDEARKTGQVRGMTVSS</sequence>
<dbReference type="GO" id="GO:0035091">
    <property type="term" value="F:phosphatidylinositol binding"/>
    <property type="evidence" value="ECO:0007669"/>
    <property type="project" value="TreeGrafter"/>
</dbReference>
<dbReference type="Proteomes" id="UP000614601">
    <property type="component" value="Unassembled WGS sequence"/>
</dbReference>
<dbReference type="OrthoDB" id="18453at2759"/>
<comment type="caution">
    <text evidence="2">The sequence shown here is derived from an EMBL/GenBank/DDBJ whole genome shotgun (WGS) entry which is preliminary data.</text>
</comment>
<dbReference type="Gene3D" id="3.30.530.20">
    <property type="match status" value="1"/>
</dbReference>
<dbReference type="InterPro" id="IPR023393">
    <property type="entry name" value="START-like_dom_sf"/>
</dbReference>
<dbReference type="EMBL" id="CAJFCW020000003">
    <property type="protein sequence ID" value="CAG9103176.1"/>
    <property type="molecule type" value="Genomic_DNA"/>
</dbReference>
<dbReference type="GO" id="GO:0008526">
    <property type="term" value="F:phosphatidylinositol transfer activity"/>
    <property type="evidence" value="ECO:0007669"/>
    <property type="project" value="TreeGrafter"/>
</dbReference>
<protein>
    <recommendedName>
        <fullName evidence="1">Phosphatidylinositol transfer protein N-terminal domain-containing protein</fullName>
    </recommendedName>
</protein>
<dbReference type="AlphaFoldDB" id="A0A811KHB3"/>
<organism evidence="2 3">
    <name type="scientific">Bursaphelenchus okinawaensis</name>
    <dbReference type="NCBI Taxonomy" id="465554"/>
    <lineage>
        <taxon>Eukaryota</taxon>
        <taxon>Metazoa</taxon>
        <taxon>Ecdysozoa</taxon>
        <taxon>Nematoda</taxon>
        <taxon>Chromadorea</taxon>
        <taxon>Rhabditida</taxon>
        <taxon>Tylenchina</taxon>
        <taxon>Tylenchomorpha</taxon>
        <taxon>Aphelenchoidea</taxon>
        <taxon>Aphelenchoididae</taxon>
        <taxon>Bursaphelenchus</taxon>
    </lineage>
</organism>
<dbReference type="InterPro" id="IPR001666">
    <property type="entry name" value="PI_transfer"/>
</dbReference>
<dbReference type="Pfam" id="PF02121">
    <property type="entry name" value="IP_trans"/>
    <property type="match status" value="1"/>
</dbReference>
<evidence type="ECO:0000313" key="2">
    <source>
        <dbReference type="EMBL" id="CAD5214728.1"/>
    </source>
</evidence>
<dbReference type="FunFam" id="3.30.530.20:FF:000025">
    <property type="entry name" value="Phosphatidylinositol transfer protein beta"/>
    <property type="match status" value="1"/>
</dbReference>
<keyword evidence="3" id="KW-1185">Reference proteome</keyword>
<dbReference type="InterPro" id="IPR055261">
    <property type="entry name" value="PI_transfer_N"/>
</dbReference>
<dbReference type="PANTHER" id="PTHR10658">
    <property type="entry name" value="PHOSPHATIDYLINOSITOL TRANSFER PROTEIN"/>
    <property type="match status" value="1"/>
</dbReference>
<evidence type="ECO:0000259" key="1">
    <source>
        <dbReference type="Pfam" id="PF02121"/>
    </source>
</evidence>
<dbReference type="PANTHER" id="PTHR10658:SF11">
    <property type="entry name" value="VIBRATOR, ISOFORM B"/>
    <property type="match status" value="1"/>
</dbReference>
<dbReference type="Proteomes" id="UP000783686">
    <property type="component" value="Unassembled WGS sequence"/>
</dbReference>
<accession>A0A811KHB3</accession>
<dbReference type="SUPFAM" id="SSF55961">
    <property type="entry name" value="Bet v1-like"/>
    <property type="match status" value="1"/>
</dbReference>
<dbReference type="GO" id="GO:0031210">
    <property type="term" value="F:phosphatidylcholine binding"/>
    <property type="evidence" value="ECO:0007669"/>
    <property type="project" value="TreeGrafter"/>
</dbReference>
<dbReference type="GO" id="GO:0008525">
    <property type="term" value="F:phosphatidylcholine transporter activity"/>
    <property type="evidence" value="ECO:0007669"/>
    <property type="project" value="TreeGrafter"/>
</dbReference>
<dbReference type="GO" id="GO:0005737">
    <property type="term" value="C:cytoplasm"/>
    <property type="evidence" value="ECO:0007669"/>
    <property type="project" value="TreeGrafter"/>
</dbReference>
<proteinExistence type="predicted"/>
<feature type="domain" description="Phosphatidylinositol transfer protein N-terminal" evidence="1">
    <location>
        <begin position="1"/>
        <end position="253"/>
    </location>
</feature>
<dbReference type="EMBL" id="CAJFDH010000003">
    <property type="protein sequence ID" value="CAD5214728.1"/>
    <property type="molecule type" value="Genomic_DNA"/>
</dbReference>
<gene>
    <name evidence="2" type="ORF">BOKJ2_LOCUS5738</name>
</gene>
<dbReference type="PRINTS" id="PR00391">
    <property type="entry name" value="PITRANSFER"/>
</dbReference>
<reference evidence="2" key="1">
    <citation type="submission" date="2020-09" db="EMBL/GenBank/DDBJ databases">
        <authorList>
            <person name="Kikuchi T."/>
        </authorList>
    </citation>
    <scope>NUCLEOTIDE SEQUENCE</scope>
    <source>
        <strain evidence="2">SH1</strain>
    </source>
</reference>